<keyword evidence="2" id="KW-1185">Reference proteome</keyword>
<gene>
    <name evidence="1" type="ORF">pdam_00016852</name>
</gene>
<name>A0A3M6UG15_POCDA</name>
<comment type="caution">
    <text evidence="1">The sequence shown here is derived from an EMBL/GenBank/DDBJ whole genome shotgun (WGS) entry which is preliminary data.</text>
</comment>
<evidence type="ECO:0000313" key="2">
    <source>
        <dbReference type="Proteomes" id="UP000275408"/>
    </source>
</evidence>
<dbReference type="Proteomes" id="UP000275408">
    <property type="component" value="Unassembled WGS sequence"/>
</dbReference>
<dbReference type="EMBL" id="RCHS01001598">
    <property type="protein sequence ID" value="RMX52621.1"/>
    <property type="molecule type" value="Genomic_DNA"/>
</dbReference>
<dbReference type="AlphaFoldDB" id="A0A3M6UG15"/>
<sequence length="493" mass="56723">MQAEGYTHAFQSTTFSVKEFQQGSERMQTYLQSLANKLNSGEKFNTSTNFETELTLIRAPPAGSGRGKERSLGRRNVRAFLKAKRSVIQIKNTDELCCAREIVTMKAYLYKGDNVDGRHLYENLRDGYPVQGIQAKELHRLAGVPKGPCELQELEMFQKALSPEYQIVVLTVDKPHMITYKGQPTADKKILLIQVNQHYHGCTLYGGFLNKSYFCFDCEKGFDHNYLARRPCQGRKCTACRWKNCPNYVHHKTPELMCDKCHRDFFGADCYRDHKKSSDKDQKTTCDIFTKCTEYCKIIEHPRNKKNKGGKKHQCGVTQCPKKTTHKCFIQPAKEEERLRCSKEEQNARIKQLQRQGIPKSAIDPDELDFKDPSIFVYAGYEAMKSADDEHQPIMDFLEFLDQLAINEDEFERPVVVMFQNLKGYDEDVLEVVFSNVDEDTSKGKKPNTSISALTTTQARLKLYSYLDPLRDQVIYYDTNPSSTHANPAKPRR</sequence>
<protein>
    <submittedName>
        <fullName evidence="1">Uncharacterized protein</fullName>
    </submittedName>
</protein>
<evidence type="ECO:0000313" key="1">
    <source>
        <dbReference type="EMBL" id="RMX52621.1"/>
    </source>
</evidence>
<accession>A0A3M6UG15</accession>
<reference evidence="1 2" key="1">
    <citation type="journal article" date="2018" name="Sci. Rep.">
        <title>Comparative analysis of the Pocillopora damicornis genome highlights role of immune system in coral evolution.</title>
        <authorList>
            <person name="Cunning R."/>
            <person name="Bay R.A."/>
            <person name="Gillette P."/>
            <person name="Baker A.C."/>
            <person name="Traylor-Knowles N."/>
        </authorList>
    </citation>
    <scope>NUCLEOTIDE SEQUENCE [LARGE SCALE GENOMIC DNA]</scope>
    <source>
        <strain evidence="1">RSMAS</strain>
        <tissue evidence="1">Whole animal</tissue>
    </source>
</reference>
<dbReference type="InterPro" id="IPR023211">
    <property type="entry name" value="DNA_pol_palm_dom_sf"/>
</dbReference>
<dbReference type="Gene3D" id="3.90.1600.10">
    <property type="entry name" value="Palm domain of DNA polymerase"/>
    <property type="match status" value="1"/>
</dbReference>
<organism evidence="1 2">
    <name type="scientific">Pocillopora damicornis</name>
    <name type="common">Cauliflower coral</name>
    <name type="synonym">Millepora damicornis</name>
    <dbReference type="NCBI Taxonomy" id="46731"/>
    <lineage>
        <taxon>Eukaryota</taxon>
        <taxon>Metazoa</taxon>
        <taxon>Cnidaria</taxon>
        <taxon>Anthozoa</taxon>
        <taxon>Hexacorallia</taxon>
        <taxon>Scleractinia</taxon>
        <taxon>Astrocoeniina</taxon>
        <taxon>Pocilloporidae</taxon>
        <taxon>Pocillopora</taxon>
    </lineage>
</organism>
<proteinExistence type="predicted"/>